<evidence type="ECO:0000256" key="14">
    <source>
        <dbReference type="ARBA" id="ARBA00023204"/>
    </source>
</evidence>
<dbReference type="PROSITE" id="PS00518">
    <property type="entry name" value="ZF_RING_1"/>
    <property type="match status" value="1"/>
</dbReference>
<feature type="compositionally biased region" description="Low complexity" evidence="21">
    <location>
        <begin position="121"/>
        <end position="134"/>
    </location>
</feature>
<dbReference type="STRING" id="870435.A0A0C3J4Q9"/>
<reference evidence="24" key="2">
    <citation type="submission" date="2015-01" db="EMBL/GenBank/DDBJ databases">
        <title>Evolutionary Origins and Diversification of the Mycorrhizal Mutualists.</title>
        <authorList>
            <consortium name="DOE Joint Genome Institute"/>
            <consortium name="Mycorrhizal Genomics Consortium"/>
            <person name="Kohler A."/>
            <person name="Kuo A."/>
            <person name="Nagy L.G."/>
            <person name="Floudas D."/>
            <person name="Copeland A."/>
            <person name="Barry K.W."/>
            <person name="Cichocki N."/>
            <person name="Veneault-Fourrey C."/>
            <person name="LaButti K."/>
            <person name="Lindquist E.A."/>
            <person name="Lipzen A."/>
            <person name="Lundell T."/>
            <person name="Morin E."/>
            <person name="Murat C."/>
            <person name="Riley R."/>
            <person name="Ohm R."/>
            <person name="Sun H."/>
            <person name="Tunlid A."/>
            <person name="Henrissat B."/>
            <person name="Grigoriev I.V."/>
            <person name="Hibbett D.S."/>
            <person name="Martin F."/>
        </authorList>
    </citation>
    <scope>NUCLEOTIDE SEQUENCE [LARGE SCALE GENOMIC DNA]</scope>
    <source>
        <strain evidence="24">Marx 270</strain>
    </source>
</reference>
<dbReference type="PANTHER" id="PTHR14134">
    <property type="entry name" value="E3 UBIQUITIN-PROTEIN LIGASE RAD18"/>
    <property type="match status" value="1"/>
</dbReference>
<reference evidence="23 24" key="1">
    <citation type="submission" date="2014-04" db="EMBL/GenBank/DDBJ databases">
        <authorList>
            <consortium name="DOE Joint Genome Institute"/>
            <person name="Kuo A."/>
            <person name="Kohler A."/>
            <person name="Costa M.D."/>
            <person name="Nagy L.G."/>
            <person name="Floudas D."/>
            <person name="Copeland A."/>
            <person name="Barry K.W."/>
            <person name="Cichocki N."/>
            <person name="Veneault-Fourrey C."/>
            <person name="LaButti K."/>
            <person name="Lindquist E.A."/>
            <person name="Lipzen A."/>
            <person name="Lundell T."/>
            <person name="Morin E."/>
            <person name="Murat C."/>
            <person name="Sun H."/>
            <person name="Tunlid A."/>
            <person name="Henrissat B."/>
            <person name="Grigoriev I.V."/>
            <person name="Hibbett D.S."/>
            <person name="Martin F."/>
            <person name="Nordberg H.P."/>
            <person name="Cantor M.N."/>
            <person name="Hua S.X."/>
        </authorList>
    </citation>
    <scope>NUCLEOTIDE SEQUENCE [LARGE SCALE GENOMIC DNA]</scope>
    <source>
        <strain evidence="23 24">Marx 270</strain>
    </source>
</reference>
<keyword evidence="15" id="KW-0539">Nucleus</keyword>
<dbReference type="HOGENOM" id="CLU_028491_3_0_1"/>
<dbReference type="GO" id="GO:0005634">
    <property type="term" value="C:nucleus"/>
    <property type="evidence" value="ECO:0007669"/>
    <property type="project" value="UniProtKB-SubCell"/>
</dbReference>
<keyword evidence="8" id="KW-0479">Metal-binding</keyword>
<evidence type="ECO:0000256" key="19">
    <source>
        <dbReference type="PROSITE-ProRule" id="PRU00175"/>
    </source>
</evidence>
<evidence type="ECO:0000256" key="17">
    <source>
        <dbReference type="ARBA" id="ARBA00074353"/>
    </source>
</evidence>
<dbReference type="PROSITE" id="PS50089">
    <property type="entry name" value="ZF_RING_2"/>
    <property type="match status" value="1"/>
</dbReference>
<dbReference type="GO" id="GO:0008270">
    <property type="term" value="F:zinc ion binding"/>
    <property type="evidence" value="ECO:0007669"/>
    <property type="project" value="UniProtKB-KW"/>
</dbReference>
<sequence>MPTNNLQALLSADISDPTDFPTNELRQLDASFRCTICGEFYDAPVILACGHCFCSLCIREHIVRETQCPNCRKSTAEAHFRLNPALEEAVEAWKRSRPIVLQLSKEEQCRIESYSHVDTQKTPTRTRPPNNNNTAKRKRRARSESSDSEIIHVAGPSNSKASSEVVDSSPAPAYDRRPSKRRDTEPSSDIGEEELEPDSLISCPICGRLVEYQLINGHIDGPDCGNSKAAPKSNTQVPNSGARNEWSKILGKSSLKKGKNKESSDSDGIMERLPKVSYAVLKDKVLKDLLLSQRLPTTGDRFTWIARHQRWVMMYNANLDKSEGNRKGLAELRNELKRWEEDRKISKRIVEDVIAHETAYRADFQRLVEEARRTRATPVTNSLPHALQGPQDNCKQTIVDDSEED</sequence>
<dbReference type="Proteomes" id="UP000054217">
    <property type="component" value="Unassembled WGS sequence"/>
</dbReference>
<evidence type="ECO:0000313" key="23">
    <source>
        <dbReference type="EMBL" id="KIO04068.1"/>
    </source>
</evidence>
<dbReference type="Pfam" id="PF00097">
    <property type="entry name" value="zf-C3HC4"/>
    <property type="match status" value="1"/>
</dbReference>
<name>A0A0C3J4Q9_PISTI</name>
<protein>
    <recommendedName>
        <fullName evidence="6">Postreplication repair E3 ubiquitin-protein ligase RAD18</fullName>
        <ecNumber evidence="5">2.3.2.27</ecNumber>
    </recommendedName>
    <alternativeName>
        <fullName evidence="17">Postreplication repair E3 ubiquitin-protein ligase rad18</fullName>
    </alternativeName>
    <alternativeName>
        <fullName evidence="16 18">RING-type E3 ubiquitin transferase RAD18</fullName>
    </alternativeName>
</protein>
<evidence type="ECO:0000256" key="15">
    <source>
        <dbReference type="ARBA" id="ARBA00023242"/>
    </source>
</evidence>
<dbReference type="SUPFAM" id="SSF57850">
    <property type="entry name" value="RING/U-box"/>
    <property type="match status" value="1"/>
</dbReference>
<comment type="subcellular location">
    <subcellularLocation>
        <location evidence="2">Nucleus</location>
    </subcellularLocation>
</comment>
<evidence type="ECO:0000256" key="7">
    <source>
        <dbReference type="ARBA" id="ARBA00022679"/>
    </source>
</evidence>
<evidence type="ECO:0000259" key="22">
    <source>
        <dbReference type="PROSITE" id="PS50089"/>
    </source>
</evidence>
<evidence type="ECO:0000256" key="11">
    <source>
        <dbReference type="ARBA" id="ARBA00022786"/>
    </source>
</evidence>
<keyword evidence="12" id="KW-0862">Zinc</keyword>
<dbReference type="EC" id="2.3.2.27" evidence="5"/>
<evidence type="ECO:0000256" key="16">
    <source>
        <dbReference type="ARBA" id="ARBA00031783"/>
    </source>
</evidence>
<feature type="region of interest" description="Disordered" evidence="21">
    <location>
        <begin position="226"/>
        <end position="268"/>
    </location>
</feature>
<evidence type="ECO:0000256" key="2">
    <source>
        <dbReference type="ARBA" id="ARBA00004123"/>
    </source>
</evidence>
<proteinExistence type="inferred from homology"/>
<organism evidence="23 24">
    <name type="scientific">Pisolithus tinctorius Marx 270</name>
    <dbReference type="NCBI Taxonomy" id="870435"/>
    <lineage>
        <taxon>Eukaryota</taxon>
        <taxon>Fungi</taxon>
        <taxon>Dikarya</taxon>
        <taxon>Basidiomycota</taxon>
        <taxon>Agaricomycotina</taxon>
        <taxon>Agaricomycetes</taxon>
        <taxon>Agaricomycetidae</taxon>
        <taxon>Boletales</taxon>
        <taxon>Sclerodermatineae</taxon>
        <taxon>Pisolithaceae</taxon>
        <taxon>Pisolithus</taxon>
    </lineage>
</organism>
<dbReference type="EMBL" id="KN831973">
    <property type="protein sequence ID" value="KIO04068.1"/>
    <property type="molecule type" value="Genomic_DNA"/>
</dbReference>
<evidence type="ECO:0000256" key="12">
    <source>
        <dbReference type="ARBA" id="ARBA00022833"/>
    </source>
</evidence>
<evidence type="ECO:0000256" key="9">
    <source>
        <dbReference type="ARBA" id="ARBA00022763"/>
    </source>
</evidence>
<keyword evidence="10 19" id="KW-0863">Zinc-finger</keyword>
<dbReference type="FunFam" id="3.30.40.10:FF:000172">
    <property type="entry name" value="E3 ubiquitin-protein ligase RAD18"/>
    <property type="match status" value="1"/>
</dbReference>
<evidence type="ECO:0000256" key="1">
    <source>
        <dbReference type="ARBA" id="ARBA00000900"/>
    </source>
</evidence>
<evidence type="ECO:0000256" key="6">
    <source>
        <dbReference type="ARBA" id="ARBA00015551"/>
    </source>
</evidence>
<evidence type="ECO:0000313" key="24">
    <source>
        <dbReference type="Proteomes" id="UP000054217"/>
    </source>
</evidence>
<comment type="similarity">
    <text evidence="4">Belongs to the RAD18 family.</text>
</comment>
<keyword evidence="7" id="KW-0808">Transferase</keyword>
<evidence type="ECO:0000256" key="4">
    <source>
        <dbReference type="ARBA" id="ARBA00009506"/>
    </source>
</evidence>
<evidence type="ECO:0000256" key="3">
    <source>
        <dbReference type="ARBA" id="ARBA00004906"/>
    </source>
</evidence>
<dbReference type="InParanoid" id="A0A0C3J4Q9"/>
<dbReference type="InterPro" id="IPR018957">
    <property type="entry name" value="Znf_C3HC4_RING-type"/>
</dbReference>
<evidence type="ECO:0000256" key="13">
    <source>
        <dbReference type="ARBA" id="ARBA00023125"/>
    </source>
</evidence>
<evidence type="ECO:0000256" key="5">
    <source>
        <dbReference type="ARBA" id="ARBA00012483"/>
    </source>
</evidence>
<dbReference type="InterPro" id="IPR017907">
    <property type="entry name" value="Znf_RING_CS"/>
</dbReference>
<keyword evidence="13" id="KW-0238">DNA-binding</keyword>
<evidence type="ECO:0000256" key="20">
    <source>
        <dbReference type="SAM" id="Coils"/>
    </source>
</evidence>
<feature type="compositionally biased region" description="Polar residues" evidence="21">
    <location>
        <begin position="156"/>
        <end position="166"/>
    </location>
</feature>
<dbReference type="GO" id="GO:0006281">
    <property type="term" value="P:DNA repair"/>
    <property type="evidence" value="ECO:0007669"/>
    <property type="project" value="UniProtKB-KW"/>
</dbReference>
<feature type="coiled-coil region" evidence="20">
    <location>
        <begin position="322"/>
        <end position="349"/>
    </location>
</feature>
<keyword evidence="24" id="KW-1185">Reference proteome</keyword>
<dbReference type="GO" id="GO:0097505">
    <property type="term" value="C:Rad6-Rad18 complex"/>
    <property type="evidence" value="ECO:0007669"/>
    <property type="project" value="TreeGrafter"/>
</dbReference>
<evidence type="ECO:0000256" key="8">
    <source>
        <dbReference type="ARBA" id="ARBA00022723"/>
    </source>
</evidence>
<gene>
    <name evidence="23" type="ORF">M404DRAFT_1000892</name>
</gene>
<dbReference type="PANTHER" id="PTHR14134:SF2">
    <property type="entry name" value="E3 UBIQUITIN-PROTEIN LIGASE RAD18"/>
    <property type="match status" value="1"/>
</dbReference>
<dbReference type="Gene3D" id="3.30.40.10">
    <property type="entry name" value="Zinc/RING finger domain, C3HC4 (zinc finger)"/>
    <property type="match status" value="1"/>
</dbReference>
<dbReference type="GO" id="GO:0003697">
    <property type="term" value="F:single-stranded DNA binding"/>
    <property type="evidence" value="ECO:0007669"/>
    <property type="project" value="InterPro"/>
</dbReference>
<accession>A0A0C3J4Q9</accession>
<keyword evidence="9" id="KW-0227">DNA damage</keyword>
<dbReference type="SMART" id="SM00734">
    <property type="entry name" value="ZnF_Rad18"/>
    <property type="match status" value="1"/>
</dbReference>
<dbReference type="GO" id="GO:0006301">
    <property type="term" value="P:DNA damage tolerance"/>
    <property type="evidence" value="ECO:0007669"/>
    <property type="project" value="InterPro"/>
</dbReference>
<dbReference type="InterPro" id="IPR013083">
    <property type="entry name" value="Znf_RING/FYVE/PHD"/>
</dbReference>
<evidence type="ECO:0000256" key="10">
    <source>
        <dbReference type="ARBA" id="ARBA00022771"/>
    </source>
</evidence>
<dbReference type="NCBIfam" id="TIGR00599">
    <property type="entry name" value="rad18"/>
    <property type="match status" value="1"/>
</dbReference>
<keyword evidence="20" id="KW-0175">Coiled coil</keyword>
<keyword evidence="14" id="KW-0234">DNA repair</keyword>
<evidence type="ECO:0000256" key="21">
    <source>
        <dbReference type="SAM" id="MobiDB-lite"/>
    </source>
</evidence>
<dbReference type="OrthoDB" id="9049620at2759"/>
<comment type="catalytic activity">
    <reaction evidence="1">
        <text>S-ubiquitinyl-[E2 ubiquitin-conjugating enzyme]-L-cysteine + [acceptor protein]-L-lysine = [E2 ubiquitin-conjugating enzyme]-L-cysteine + N(6)-ubiquitinyl-[acceptor protein]-L-lysine.</text>
        <dbReference type="EC" id="2.3.2.27"/>
    </reaction>
</comment>
<feature type="compositionally biased region" description="Polar residues" evidence="21">
    <location>
        <begin position="232"/>
        <end position="242"/>
    </location>
</feature>
<keyword evidence="11" id="KW-0833">Ubl conjugation pathway</keyword>
<dbReference type="InterPro" id="IPR039577">
    <property type="entry name" value="Rad18"/>
</dbReference>
<dbReference type="SMART" id="SM00184">
    <property type="entry name" value="RING"/>
    <property type="match status" value="1"/>
</dbReference>
<dbReference type="GO" id="GO:0006513">
    <property type="term" value="P:protein monoubiquitination"/>
    <property type="evidence" value="ECO:0007669"/>
    <property type="project" value="InterPro"/>
</dbReference>
<feature type="compositionally biased region" description="Basic and acidic residues" evidence="21">
    <location>
        <begin position="174"/>
        <end position="185"/>
    </location>
</feature>
<evidence type="ECO:0000256" key="18">
    <source>
        <dbReference type="ARBA" id="ARBA00082369"/>
    </source>
</evidence>
<comment type="pathway">
    <text evidence="3">Protein modification; protein ubiquitination.</text>
</comment>
<dbReference type="AlphaFoldDB" id="A0A0C3J4Q9"/>
<feature type="region of interest" description="Disordered" evidence="21">
    <location>
        <begin position="375"/>
        <end position="405"/>
    </location>
</feature>
<dbReference type="GO" id="GO:0061630">
    <property type="term" value="F:ubiquitin protein ligase activity"/>
    <property type="evidence" value="ECO:0007669"/>
    <property type="project" value="UniProtKB-EC"/>
</dbReference>
<dbReference type="FunCoup" id="A0A0C3J4Q9">
    <property type="interactions" value="180"/>
</dbReference>
<feature type="domain" description="RING-type" evidence="22">
    <location>
        <begin position="34"/>
        <end position="72"/>
    </location>
</feature>
<dbReference type="InterPro" id="IPR001841">
    <property type="entry name" value="Znf_RING"/>
</dbReference>
<feature type="region of interest" description="Disordered" evidence="21">
    <location>
        <begin position="112"/>
        <end position="196"/>
    </location>
</feature>
<dbReference type="InterPro" id="IPR004580">
    <property type="entry name" value="Rad18_fungi"/>
</dbReference>
<dbReference type="InterPro" id="IPR006642">
    <property type="entry name" value="Rad18_UBZ4"/>
</dbReference>